<dbReference type="Proteomes" id="UP001457282">
    <property type="component" value="Unassembled WGS sequence"/>
</dbReference>
<protein>
    <submittedName>
        <fullName evidence="1">Uncharacterized protein</fullName>
    </submittedName>
</protein>
<sequence>MQEKKTMLRWLWRRRRSRQGWSIRRSQLGCCRELMGTASELVRARADEASTGSESGITARPIDWVVWNWKLQQRW</sequence>
<dbReference type="AlphaFoldDB" id="A0AAW1WB69"/>
<organism evidence="1 2">
    <name type="scientific">Rubus argutus</name>
    <name type="common">Southern blackberry</name>
    <dbReference type="NCBI Taxonomy" id="59490"/>
    <lineage>
        <taxon>Eukaryota</taxon>
        <taxon>Viridiplantae</taxon>
        <taxon>Streptophyta</taxon>
        <taxon>Embryophyta</taxon>
        <taxon>Tracheophyta</taxon>
        <taxon>Spermatophyta</taxon>
        <taxon>Magnoliopsida</taxon>
        <taxon>eudicotyledons</taxon>
        <taxon>Gunneridae</taxon>
        <taxon>Pentapetalae</taxon>
        <taxon>rosids</taxon>
        <taxon>fabids</taxon>
        <taxon>Rosales</taxon>
        <taxon>Rosaceae</taxon>
        <taxon>Rosoideae</taxon>
        <taxon>Rosoideae incertae sedis</taxon>
        <taxon>Rubus</taxon>
    </lineage>
</organism>
<comment type="caution">
    <text evidence="1">The sequence shown here is derived from an EMBL/GenBank/DDBJ whole genome shotgun (WGS) entry which is preliminary data.</text>
</comment>
<proteinExistence type="predicted"/>
<evidence type="ECO:0000313" key="1">
    <source>
        <dbReference type="EMBL" id="KAK9922014.1"/>
    </source>
</evidence>
<dbReference type="EMBL" id="JBEDUW010000006">
    <property type="protein sequence ID" value="KAK9922014.1"/>
    <property type="molecule type" value="Genomic_DNA"/>
</dbReference>
<keyword evidence="2" id="KW-1185">Reference proteome</keyword>
<gene>
    <name evidence="1" type="ORF">M0R45_030498</name>
</gene>
<name>A0AAW1WB69_RUBAR</name>
<accession>A0AAW1WB69</accession>
<evidence type="ECO:0000313" key="2">
    <source>
        <dbReference type="Proteomes" id="UP001457282"/>
    </source>
</evidence>
<reference evidence="1 2" key="1">
    <citation type="journal article" date="2023" name="G3 (Bethesda)">
        <title>A chromosome-length genome assembly and annotation of blackberry (Rubus argutus, cv. 'Hillquist').</title>
        <authorList>
            <person name="Bruna T."/>
            <person name="Aryal R."/>
            <person name="Dudchenko O."/>
            <person name="Sargent D.J."/>
            <person name="Mead D."/>
            <person name="Buti M."/>
            <person name="Cavallini A."/>
            <person name="Hytonen T."/>
            <person name="Andres J."/>
            <person name="Pham M."/>
            <person name="Weisz D."/>
            <person name="Mascagni F."/>
            <person name="Usai G."/>
            <person name="Natali L."/>
            <person name="Bassil N."/>
            <person name="Fernandez G.E."/>
            <person name="Lomsadze A."/>
            <person name="Armour M."/>
            <person name="Olukolu B."/>
            <person name="Poorten T."/>
            <person name="Britton C."/>
            <person name="Davik J."/>
            <person name="Ashrafi H."/>
            <person name="Aiden E.L."/>
            <person name="Borodovsky M."/>
            <person name="Worthington M."/>
        </authorList>
    </citation>
    <scope>NUCLEOTIDE SEQUENCE [LARGE SCALE GENOMIC DNA]</scope>
    <source>
        <strain evidence="1">PI 553951</strain>
    </source>
</reference>